<protein>
    <recommendedName>
        <fullName evidence="3">NmrA-like domain-containing protein</fullName>
    </recommendedName>
</protein>
<evidence type="ECO:0008006" key="3">
    <source>
        <dbReference type="Google" id="ProtNLM"/>
    </source>
</evidence>
<dbReference type="AlphaFoldDB" id="A0A1U9ZWE2"/>
<dbReference type="RefSeq" id="WP_230466138.1">
    <property type="nucleotide sequence ID" value="NZ_CP017717.1"/>
</dbReference>
<gene>
    <name evidence="1" type="ORF">BKM31_12965</name>
</gene>
<proteinExistence type="predicted"/>
<evidence type="ECO:0000313" key="2">
    <source>
        <dbReference type="Proteomes" id="UP000190797"/>
    </source>
</evidence>
<accession>A0A1U9ZWE2</accession>
<name>A0A1U9ZWE2_9ACTN</name>
<dbReference type="EMBL" id="CP017717">
    <property type="protein sequence ID" value="AQZ62252.1"/>
    <property type="molecule type" value="Genomic_DNA"/>
</dbReference>
<reference evidence="2" key="1">
    <citation type="journal article" date="2017" name="Med. Chem. Commun.">
        <title>Nonomuraea sp. ATCC 55076 harbours the largest actinomycete chromosome to date and the kistamicin biosynthetic gene cluster.</title>
        <authorList>
            <person name="Nazari B."/>
            <person name="Forneris C.C."/>
            <person name="Gibson M.I."/>
            <person name="Moon K."/>
            <person name="Schramma K.R."/>
            <person name="Seyedsayamdost M.R."/>
        </authorList>
    </citation>
    <scope>NUCLEOTIDE SEQUENCE [LARGE SCALE GENOMIC DNA]</scope>
    <source>
        <strain evidence="2">ATCC 55076</strain>
    </source>
</reference>
<dbReference type="STRING" id="1909395.BKM31_12965"/>
<dbReference type="KEGG" id="noa:BKM31_12965"/>
<dbReference type="Proteomes" id="UP000190797">
    <property type="component" value="Chromosome"/>
</dbReference>
<keyword evidence="2" id="KW-1185">Reference proteome</keyword>
<sequence length="103" mass="11980">MRGADRLEATRIEHADSKQLIEAYLRERPVRATVLGREIPYQQMPLDMVRQWAGEEVATMFENFENNTDFLDLEALHAKYPAVGWHSYAEWAKTVDWDKILAG</sequence>
<organism evidence="1 2">
    <name type="scientific">[Actinomadura] parvosata subsp. kistnae</name>
    <dbReference type="NCBI Taxonomy" id="1909395"/>
    <lineage>
        <taxon>Bacteria</taxon>
        <taxon>Bacillati</taxon>
        <taxon>Actinomycetota</taxon>
        <taxon>Actinomycetes</taxon>
        <taxon>Streptosporangiales</taxon>
        <taxon>Streptosporangiaceae</taxon>
        <taxon>Nonomuraea</taxon>
    </lineage>
</organism>
<evidence type="ECO:0000313" key="1">
    <source>
        <dbReference type="EMBL" id="AQZ62252.1"/>
    </source>
</evidence>